<evidence type="ECO:0000313" key="2">
    <source>
        <dbReference type="EMBL" id="SDW91091.1"/>
    </source>
</evidence>
<dbReference type="EMBL" id="FNNA01000002">
    <property type="protein sequence ID" value="SDW91091.1"/>
    <property type="molecule type" value="Genomic_DNA"/>
</dbReference>
<keyword evidence="3" id="KW-1185">Reference proteome</keyword>
<name>A0A1H2XE86_9RHOB</name>
<dbReference type="Proteomes" id="UP000182944">
    <property type="component" value="Unassembled WGS sequence"/>
</dbReference>
<protein>
    <submittedName>
        <fullName evidence="2">Uncharacterized protein</fullName>
    </submittedName>
</protein>
<proteinExistence type="predicted"/>
<feature type="region of interest" description="Disordered" evidence="1">
    <location>
        <begin position="76"/>
        <end position="145"/>
    </location>
</feature>
<evidence type="ECO:0000256" key="1">
    <source>
        <dbReference type="SAM" id="MobiDB-lite"/>
    </source>
</evidence>
<gene>
    <name evidence="2" type="ORF">SAMN05444276_102475</name>
</gene>
<accession>A0A1H2XE86</accession>
<feature type="region of interest" description="Disordered" evidence="1">
    <location>
        <begin position="209"/>
        <end position="248"/>
    </location>
</feature>
<evidence type="ECO:0000313" key="3">
    <source>
        <dbReference type="Proteomes" id="UP000182944"/>
    </source>
</evidence>
<feature type="region of interest" description="Disordered" evidence="1">
    <location>
        <begin position="1"/>
        <end position="28"/>
    </location>
</feature>
<organism evidence="2 3">
    <name type="scientific">Paracoccus sanguinis</name>
    <dbReference type="NCBI Taxonomy" id="1545044"/>
    <lineage>
        <taxon>Bacteria</taxon>
        <taxon>Pseudomonadati</taxon>
        <taxon>Pseudomonadota</taxon>
        <taxon>Alphaproteobacteria</taxon>
        <taxon>Rhodobacterales</taxon>
        <taxon>Paracoccaceae</taxon>
        <taxon>Paracoccus</taxon>
    </lineage>
</organism>
<dbReference type="AlphaFoldDB" id="A0A1H2XE86"/>
<sequence length="248" mass="25814">MSFGRDAGTSQALRRPDGAGGGGAFGAADPSAGAVEALALATAGHDQNTSCRPGCSVERSAFGTLPAVSGIDDPLGRHPLGRIAQRQPPAGAALGHDPLVRRRPRSGSKIRSAGTCSSVELRASRPSARHWAATPSGSGGSEPAYGPDLAHAARMPWPTDFATRNRSRNTRGDEVRTLIKEVRQPCRSSVRRPPDCPVTADCPVTVRGKPPGCVVKNSQNKSIGASTDPANRGLPASPYCSRNDRAPW</sequence>
<feature type="compositionally biased region" description="Polar residues" evidence="1">
    <location>
        <begin position="216"/>
        <end position="229"/>
    </location>
</feature>
<reference evidence="3" key="1">
    <citation type="submission" date="2016-10" db="EMBL/GenBank/DDBJ databases">
        <authorList>
            <person name="Varghese N."/>
            <person name="Submissions S."/>
        </authorList>
    </citation>
    <scope>NUCLEOTIDE SEQUENCE [LARGE SCALE GENOMIC DNA]</scope>
    <source>
        <strain evidence="3">DSM 29303</strain>
    </source>
</reference>